<dbReference type="InterPro" id="IPR009079">
    <property type="entry name" value="4_helix_cytokine-like_core"/>
</dbReference>
<reference evidence="1" key="2">
    <citation type="submission" date="2025-08" db="UniProtKB">
        <authorList>
            <consortium name="Ensembl"/>
        </authorList>
    </citation>
    <scope>IDENTIFICATION</scope>
</reference>
<evidence type="ECO:0000313" key="1">
    <source>
        <dbReference type="Ensembl" id="ENSPNAP00000074376.1"/>
    </source>
</evidence>
<organism evidence="1 2">
    <name type="scientific">Pygocentrus nattereri</name>
    <name type="common">Red-bellied piranha</name>
    <dbReference type="NCBI Taxonomy" id="42514"/>
    <lineage>
        <taxon>Eukaryota</taxon>
        <taxon>Metazoa</taxon>
        <taxon>Chordata</taxon>
        <taxon>Craniata</taxon>
        <taxon>Vertebrata</taxon>
        <taxon>Euteleostomi</taxon>
        <taxon>Actinopterygii</taxon>
        <taxon>Neopterygii</taxon>
        <taxon>Teleostei</taxon>
        <taxon>Ostariophysi</taxon>
        <taxon>Characiformes</taxon>
        <taxon>Characoidei</taxon>
        <taxon>Pygocentrus</taxon>
    </lineage>
</organism>
<dbReference type="SUPFAM" id="SSF47266">
    <property type="entry name" value="4-helical cytokines"/>
    <property type="match status" value="1"/>
</dbReference>
<dbReference type="Gene3D" id="1.20.1250.70">
    <property type="entry name" value="Interleukin-15/Interleukin-21"/>
    <property type="match status" value="1"/>
</dbReference>
<keyword evidence="2" id="KW-1185">Reference proteome</keyword>
<evidence type="ECO:0008006" key="3">
    <source>
        <dbReference type="Google" id="ProtNLM"/>
    </source>
</evidence>
<accession>A0AAR2LJ69</accession>
<sequence>NTVYLKIQFTSECEIAAEHLKRLTLSFSIFNSKHDCFCKRISAFSRNIIQMHDCCSWSALECFNSQLLNIPTSNKDLQAKLHKNLRKKVIVIKCQSCNSYPMIDSHEFMKNLLSLLQKVSL</sequence>
<reference evidence="1" key="3">
    <citation type="submission" date="2025-09" db="UniProtKB">
        <authorList>
            <consortium name="Ensembl"/>
        </authorList>
    </citation>
    <scope>IDENTIFICATION</scope>
</reference>
<name>A0AAR2LJ69_PYGNA</name>
<reference evidence="1 2" key="1">
    <citation type="submission" date="2020-10" db="EMBL/GenBank/DDBJ databases">
        <title>Pygocentrus nattereri (red-bellied piranha) genome, fPygNat1, primary haplotype.</title>
        <authorList>
            <person name="Myers G."/>
            <person name="Meyer A."/>
            <person name="Karagic N."/>
            <person name="Pippel M."/>
            <person name="Winkler S."/>
            <person name="Tracey A."/>
            <person name="Wood J."/>
            <person name="Formenti G."/>
            <person name="Howe K."/>
            <person name="Fedrigo O."/>
            <person name="Jarvis E.D."/>
        </authorList>
    </citation>
    <scope>NUCLEOTIDE SEQUENCE [LARGE SCALE GENOMIC DNA]</scope>
</reference>
<proteinExistence type="predicted"/>
<evidence type="ECO:0000313" key="2">
    <source>
        <dbReference type="Proteomes" id="UP001501920"/>
    </source>
</evidence>
<dbReference type="Ensembl" id="ENSPNAT00000057075.1">
    <property type="protein sequence ID" value="ENSPNAP00000074376.1"/>
    <property type="gene ID" value="ENSPNAG00000034286.1"/>
</dbReference>
<protein>
    <recommendedName>
        <fullName evidence="3">Interleukin</fullName>
    </recommendedName>
</protein>
<dbReference type="Proteomes" id="UP001501920">
    <property type="component" value="Chromosome 11"/>
</dbReference>
<dbReference type="GeneTree" id="ENSGT01100000266825"/>
<dbReference type="AlphaFoldDB" id="A0AAR2LJ69"/>